<keyword evidence="2" id="KW-1185">Reference proteome</keyword>
<evidence type="ECO:0000313" key="1">
    <source>
        <dbReference type="EMBL" id="PXX90762.1"/>
    </source>
</evidence>
<dbReference type="Proteomes" id="UP000253987">
    <property type="component" value="Unassembled WGS sequence"/>
</dbReference>
<evidence type="ECO:0000313" key="2">
    <source>
        <dbReference type="Proteomes" id="UP000253987"/>
    </source>
</evidence>
<organism evidence="1 2">
    <name type="scientific">Marinobacter vulgaris</name>
    <dbReference type="NCBI Taxonomy" id="1928331"/>
    <lineage>
        <taxon>Bacteria</taxon>
        <taxon>Pseudomonadati</taxon>
        <taxon>Pseudomonadota</taxon>
        <taxon>Gammaproteobacteria</taxon>
        <taxon>Pseudomonadales</taxon>
        <taxon>Marinobacteraceae</taxon>
        <taxon>Marinobacter</taxon>
    </lineage>
</organism>
<accession>A0A2V3ZIJ6</accession>
<dbReference type="OrthoDB" id="7777901at2"/>
<reference evidence="1 2" key="2">
    <citation type="submission" date="2018-06" db="EMBL/GenBank/DDBJ databases">
        <title>Marinobactersediminissp. nov, a moderately halophilic bacterium isolated from marine solar saltern.</title>
        <authorList>
            <person name="Zhang Y."/>
        </authorList>
    </citation>
    <scope>NUCLEOTIDE SEQUENCE [LARGE SCALE GENOMIC DNA]</scope>
    <source>
        <strain evidence="1 2">F01</strain>
    </source>
</reference>
<reference evidence="2" key="1">
    <citation type="submission" date="2018-05" db="EMBL/GenBank/DDBJ databases">
        <authorList>
            <person name="Lu D."/>
        </authorList>
    </citation>
    <scope>NUCLEOTIDE SEQUENCE [LARGE SCALE GENOMIC DNA]</scope>
    <source>
        <strain evidence="2">F01</strain>
    </source>
</reference>
<proteinExistence type="predicted"/>
<gene>
    <name evidence="1" type="ORF">DIT71_09475</name>
</gene>
<name>A0A2V3ZIJ6_9GAMM</name>
<dbReference type="RefSeq" id="WP_114612987.1">
    <property type="nucleotide sequence ID" value="NZ_QFWX01000004.1"/>
</dbReference>
<dbReference type="AlphaFoldDB" id="A0A2V3ZIJ6"/>
<dbReference type="EMBL" id="QFWX01000004">
    <property type="protein sequence ID" value="PXX90762.1"/>
    <property type="molecule type" value="Genomic_DNA"/>
</dbReference>
<protein>
    <recommendedName>
        <fullName evidence="3">DNA-binding protein</fullName>
    </recommendedName>
</protein>
<comment type="caution">
    <text evidence="1">The sequence shown here is derived from an EMBL/GenBank/DDBJ whole genome shotgun (WGS) entry which is preliminary data.</text>
</comment>
<evidence type="ECO:0008006" key="3">
    <source>
        <dbReference type="Google" id="ProtNLM"/>
    </source>
</evidence>
<sequence>MIEEMNQPDKRVDQRDPEFQEDFDRALKQVEAVLRLYYPEEVDALKVGETLKVRNPDGKILTTGEEVRRGAKAKRARAKGVKAFRARAELVLRGVEAISREVGHLPPDSVDRLLRSSDPRLLVGLARASLEDTPIDRMERMTLRGAERFQKLIENAGGLVSSRWVSEFLGVSEEAVRKRAQRGSLIARRTASGDLSFPRFQFDEGNARLLPGLSKLLTETESWEPEELTRFLLVRHEPASSDDTPLTLIQRGEVDRVLELAQVYMQQRA</sequence>